<dbReference type="Proteomes" id="UP001487740">
    <property type="component" value="Unassembled WGS sequence"/>
</dbReference>
<reference evidence="2 3" key="1">
    <citation type="submission" date="2023-03" db="EMBL/GenBank/DDBJ databases">
        <title>High-quality genome of Scylla paramamosain provides insights in environmental adaptation.</title>
        <authorList>
            <person name="Zhang L."/>
        </authorList>
    </citation>
    <scope>NUCLEOTIDE SEQUENCE [LARGE SCALE GENOMIC DNA]</scope>
    <source>
        <strain evidence="2">LZ_2023a</strain>
        <tissue evidence="2">Muscle</tissue>
    </source>
</reference>
<name>A0AAW0V4M8_SCYPA</name>
<keyword evidence="3" id="KW-1185">Reference proteome</keyword>
<evidence type="ECO:0000313" key="2">
    <source>
        <dbReference type="EMBL" id="KAK8406296.1"/>
    </source>
</evidence>
<dbReference type="EMBL" id="JARAKH010000002">
    <property type="protein sequence ID" value="KAK8406296.1"/>
    <property type="molecule type" value="Genomic_DNA"/>
</dbReference>
<feature type="region of interest" description="Disordered" evidence="1">
    <location>
        <begin position="1"/>
        <end position="41"/>
    </location>
</feature>
<evidence type="ECO:0000256" key="1">
    <source>
        <dbReference type="SAM" id="MobiDB-lite"/>
    </source>
</evidence>
<gene>
    <name evidence="2" type="ORF">O3P69_007176</name>
</gene>
<comment type="caution">
    <text evidence="2">The sequence shown here is derived from an EMBL/GenBank/DDBJ whole genome shotgun (WGS) entry which is preliminary data.</text>
</comment>
<accession>A0AAW0V4M8</accession>
<sequence length="178" mass="19378">MEGRGRDKEEEIEWAGPRRLGRLSSTPTIGGRGRHAGKQPADWSTFSHVLQSCGGGTAQRQQEPNSCSSHRNQLRNIQRPTGAIGSQQEATAGMELLREKRDSGLLESASPSRSTTSFLIDDILFHRPKRIIPARDWLSLSHRCRGAGGGGGGDAEVYQSAILPRQAVRRRNNGVLAA</sequence>
<evidence type="ECO:0000313" key="3">
    <source>
        <dbReference type="Proteomes" id="UP001487740"/>
    </source>
</evidence>
<dbReference type="AlphaFoldDB" id="A0AAW0V4M8"/>
<protein>
    <submittedName>
        <fullName evidence="2">Uncharacterized protein</fullName>
    </submittedName>
</protein>
<organism evidence="2 3">
    <name type="scientific">Scylla paramamosain</name>
    <name type="common">Mud crab</name>
    <dbReference type="NCBI Taxonomy" id="85552"/>
    <lineage>
        <taxon>Eukaryota</taxon>
        <taxon>Metazoa</taxon>
        <taxon>Ecdysozoa</taxon>
        <taxon>Arthropoda</taxon>
        <taxon>Crustacea</taxon>
        <taxon>Multicrustacea</taxon>
        <taxon>Malacostraca</taxon>
        <taxon>Eumalacostraca</taxon>
        <taxon>Eucarida</taxon>
        <taxon>Decapoda</taxon>
        <taxon>Pleocyemata</taxon>
        <taxon>Brachyura</taxon>
        <taxon>Eubrachyura</taxon>
        <taxon>Portunoidea</taxon>
        <taxon>Portunidae</taxon>
        <taxon>Portuninae</taxon>
        <taxon>Scylla</taxon>
    </lineage>
</organism>
<proteinExistence type="predicted"/>